<keyword evidence="5 10" id="KW-0819">tRNA processing</keyword>
<dbReference type="AlphaFoldDB" id="A0A9D1G859"/>
<evidence type="ECO:0000256" key="2">
    <source>
        <dbReference type="ARBA" id="ARBA00003213"/>
    </source>
</evidence>
<evidence type="ECO:0000256" key="7">
    <source>
        <dbReference type="ARBA" id="ARBA00022840"/>
    </source>
</evidence>
<dbReference type="InterPro" id="IPR027417">
    <property type="entry name" value="P-loop_NTPase"/>
</dbReference>
<dbReference type="PANTHER" id="PTHR11088">
    <property type="entry name" value="TRNA DIMETHYLALLYLTRANSFERASE"/>
    <property type="match status" value="1"/>
</dbReference>
<evidence type="ECO:0000256" key="8">
    <source>
        <dbReference type="ARBA" id="ARBA00022842"/>
    </source>
</evidence>
<evidence type="ECO:0000256" key="4">
    <source>
        <dbReference type="ARBA" id="ARBA00022679"/>
    </source>
</evidence>
<dbReference type="InterPro" id="IPR018022">
    <property type="entry name" value="IPT"/>
</dbReference>
<feature type="site" description="Interaction with substrate tRNA" evidence="10">
    <location>
        <position position="101"/>
    </location>
</feature>
<dbReference type="GO" id="GO:0052381">
    <property type="term" value="F:tRNA dimethylallyltransferase activity"/>
    <property type="evidence" value="ECO:0007669"/>
    <property type="project" value="UniProtKB-UniRule"/>
</dbReference>
<evidence type="ECO:0000256" key="1">
    <source>
        <dbReference type="ARBA" id="ARBA00001946"/>
    </source>
</evidence>
<organism evidence="14 15">
    <name type="scientific">Candidatus Caccosoma faecigallinarum</name>
    <dbReference type="NCBI Taxonomy" id="2840720"/>
    <lineage>
        <taxon>Bacteria</taxon>
        <taxon>Bacillati</taxon>
        <taxon>Bacillota</taxon>
        <taxon>Bacillota incertae sedis</taxon>
        <taxon>Candidatus Caccosoma</taxon>
    </lineage>
</organism>
<comment type="function">
    <text evidence="2 10 12">Catalyzes the transfer of a dimethylallyl group onto the adenine at position 37 in tRNAs that read codons beginning with uridine, leading to the formation of N6-(dimethylallyl)adenosine (i(6)A).</text>
</comment>
<feature type="binding site" evidence="10">
    <location>
        <begin position="10"/>
        <end position="17"/>
    </location>
    <ligand>
        <name>ATP</name>
        <dbReference type="ChEBI" id="CHEBI:30616"/>
    </ligand>
</feature>
<gene>
    <name evidence="10 14" type="primary">miaA</name>
    <name evidence="14" type="ORF">IAD04_02145</name>
</gene>
<evidence type="ECO:0000256" key="5">
    <source>
        <dbReference type="ARBA" id="ARBA00022694"/>
    </source>
</evidence>
<proteinExistence type="inferred from homology"/>
<keyword evidence="4 10" id="KW-0808">Transferase</keyword>
<dbReference type="EC" id="2.5.1.75" evidence="10"/>
<dbReference type="GO" id="GO:0006400">
    <property type="term" value="P:tRNA modification"/>
    <property type="evidence" value="ECO:0007669"/>
    <property type="project" value="TreeGrafter"/>
</dbReference>
<sequence length="306" mass="35861">MKKPLIVIVGPTAVGKTHLSVQLAKKLNGEIINGDAMQVYQGLDILTAKIKKEEMEGVPHHLFSFLPISQDYNVADYQKNIRLKIKEIQNRNKTPIIVGGTGLYIKAALYDYEFKEQQENQHQEIQKKYQDFTNQQLFDYLTQIDAESAKILHPNNRRRVLRAIEIYENTGESKSSLLNQQKHHLLYDCIFIGLTLPVEELNQRINNRVEEMFLQPIIEEVKNLPTQSTASKAIGYQQIQDYLQGKCSLEECKEQIKLKTRQYRKRQMTWLKHQFDVHWFDMRHNPFNDIYNYIKGVCSWNDSSKS</sequence>
<evidence type="ECO:0000313" key="14">
    <source>
        <dbReference type="EMBL" id="HIT17165.1"/>
    </source>
</evidence>
<keyword evidence="7 10" id="KW-0067">ATP-binding</keyword>
<dbReference type="Gene3D" id="1.10.20.140">
    <property type="match status" value="1"/>
</dbReference>
<evidence type="ECO:0000256" key="6">
    <source>
        <dbReference type="ARBA" id="ARBA00022741"/>
    </source>
</evidence>
<dbReference type="Pfam" id="PF01715">
    <property type="entry name" value="IPPT"/>
    <property type="match status" value="1"/>
</dbReference>
<dbReference type="SUPFAM" id="SSF52540">
    <property type="entry name" value="P-loop containing nucleoside triphosphate hydrolases"/>
    <property type="match status" value="2"/>
</dbReference>
<comment type="cofactor">
    <cofactor evidence="1 10">
        <name>Mg(2+)</name>
        <dbReference type="ChEBI" id="CHEBI:18420"/>
    </cofactor>
</comment>
<evidence type="ECO:0000256" key="10">
    <source>
        <dbReference type="HAMAP-Rule" id="MF_00185"/>
    </source>
</evidence>
<keyword evidence="8 10" id="KW-0460">Magnesium</keyword>
<dbReference type="InterPro" id="IPR039657">
    <property type="entry name" value="Dimethylallyltransferase"/>
</dbReference>
<evidence type="ECO:0000256" key="11">
    <source>
        <dbReference type="RuleBase" id="RU003783"/>
    </source>
</evidence>
<comment type="subunit">
    <text evidence="10">Monomer.</text>
</comment>
<keyword evidence="6 10" id="KW-0547">Nucleotide-binding</keyword>
<evidence type="ECO:0000313" key="15">
    <source>
        <dbReference type="Proteomes" id="UP000886893"/>
    </source>
</evidence>
<dbReference type="EMBL" id="DVKI01000068">
    <property type="protein sequence ID" value="HIT17165.1"/>
    <property type="molecule type" value="Genomic_DNA"/>
</dbReference>
<feature type="binding site" evidence="10">
    <location>
        <begin position="12"/>
        <end position="17"/>
    </location>
    <ligand>
        <name>substrate</name>
    </ligand>
</feature>
<dbReference type="Proteomes" id="UP000886893">
    <property type="component" value="Unassembled WGS sequence"/>
</dbReference>
<name>A0A9D1G859_9FIRM</name>
<dbReference type="Gene3D" id="3.40.50.300">
    <property type="entry name" value="P-loop containing nucleotide triphosphate hydrolases"/>
    <property type="match status" value="1"/>
</dbReference>
<comment type="similarity">
    <text evidence="3 10 13">Belongs to the IPP transferase family.</text>
</comment>
<evidence type="ECO:0000256" key="9">
    <source>
        <dbReference type="ARBA" id="ARBA00049563"/>
    </source>
</evidence>
<comment type="caution">
    <text evidence="10">Lacks conserved residue(s) required for the propagation of feature annotation.</text>
</comment>
<dbReference type="GO" id="GO:0005524">
    <property type="term" value="F:ATP binding"/>
    <property type="evidence" value="ECO:0007669"/>
    <property type="project" value="UniProtKB-UniRule"/>
</dbReference>
<dbReference type="PANTHER" id="PTHR11088:SF60">
    <property type="entry name" value="TRNA DIMETHYLALLYLTRANSFERASE"/>
    <property type="match status" value="1"/>
</dbReference>
<comment type="caution">
    <text evidence="14">The sequence shown here is derived from an EMBL/GenBank/DDBJ whole genome shotgun (WGS) entry which is preliminary data.</text>
</comment>
<evidence type="ECO:0000256" key="12">
    <source>
        <dbReference type="RuleBase" id="RU003784"/>
    </source>
</evidence>
<reference evidence="14" key="1">
    <citation type="submission" date="2020-10" db="EMBL/GenBank/DDBJ databases">
        <authorList>
            <person name="Gilroy R."/>
        </authorList>
    </citation>
    <scope>NUCLEOTIDE SEQUENCE</scope>
    <source>
        <strain evidence="14">14508</strain>
    </source>
</reference>
<comment type="catalytic activity">
    <reaction evidence="9 10 11">
        <text>adenosine(37) in tRNA + dimethylallyl diphosphate = N(6)-dimethylallyladenosine(37) in tRNA + diphosphate</text>
        <dbReference type="Rhea" id="RHEA:26482"/>
        <dbReference type="Rhea" id="RHEA-COMP:10162"/>
        <dbReference type="Rhea" id="RHEA-COMP:10375"/>
        <dbReference type="ChEBI" id="CHEBI:33019"/>
        <dbReference type="ChEBI" id="CHEBI:57623"/>
        <dbReference type="ChEBI" id="CHEBI:74411"/>
        <dbReference type="ChEBI" id="CHEBI:74415"/>
        <dbReference type="EC" id="2.5.1.75"/>
    </reaction>
</comment>
<reference evidence="14" key="2">
    <citation type="journal article" date="2021" name="PeerJ">
        <title>Extensive microbial diversity within the chicken gut microbiome revealed by metagenomics and culture.</title>
        <authorList>
            <person name="Gilroy R."/>
            <person name="Ravi A."/>
            <person name="Getino M."/>
            <person name="Pursley I."/>
            <person name="Horton D.L."/>
            <person name="Alikhan N.F."/>
            <person name="Baker D."/>
            <person name="Gharbi K."/>
            <person name="Hall N."/>
            <person name="Watson M."/>
            <person name="Adriaenssens E.M."/>
            <person name="Foster-Nyarko E."/>
            <person name="Jarju S."/>
            <person name="Secka A."/>
            <person name="Antonio M."/>
            <person name="Oren A."/>
            <person name="Chaudhuri R.R."/>
            <person name="La Ragione R."/>
            <person name="Hildebrand F."/>
            <person name="Pallen M.J."/>
        </authorList>
    </citation>
    <scope>NUCLEOTIDE SEQUENCE</scope>
    <source>
        <strain evidence="14">14508</strain>
    </source>
</reference>
<evidence type="ECO:0000256" key="13">
    <source>
        <dbReference type="RuleBase" id="RU003785"/>
    </source>
</evidence>
<protein>
    <recommendedName>
        <fullName evidence="10">tRNA dimethylallyltransferase</fullName>
        <ecNumber evidence="10">2.5.1.75</ecNumber>
    </recommendedName>
    <alternativeName>
        <fullName evidence="10">Dimethylallyl diphosphate:tRNA dimethylallyltransferase</fullName>
        <shortName evidence="10">DMAPP:tRNA dimethylallyltransferase</shortName>
        <shortName evidence="10">DMATase</shortName>
    </alternativeName>
    <alternativeName>
        <fullName evidence="10">Isopentenyl-diphosphate:tRNA isopentenyltransferase</fullName>
        <shortName evidence="10">IPP transferase</shortName>
        <shortName evidence="10">IPPT</shortName>
        <shortName evidence="10">IPTase</shortName>
    </alternativeName>
</protein>
<dbReference type="HAMAP" id="MF_00185">
    <property type="entry name" value="IPP_trans"/>
    <property type="match status" value="1"/>
</dbReference>
<accession>A0A9D1G859</accession>
<dbReference type="NCBIfam" id="TIGR00174">
    <property type="entry name" value="miaA"/>
    <property type="match status" value="1"/>
</dbReference>
<evidence type="ECO:0000256" key="3">
    <source>
        <dbReference type="ARBA" id="ARBA00005842"/>
    </source>
</evidence>